<accession>A0AAV3VWT7</accession>
<comment type="caution">
    <text evidence="9">The sequence shown here is derived from an EMBL/GenBank/DDBJ whole genome shotgun (WGS) entry which is preliminary data.</text>
</comment>
<evidence type="ECO:0000259" key="8">
    <source>
        <dbReference type="Pfam" id="PF02687"/>
    </source>
</evidence>
<evidence type="ECO:0000256" key="5">
    <source>
        <dbReference type="ARBA" id="ARBA00023136"/>
    </source>
</evidence>
<name>A0AAV3VWT7_9CLOT</name>
<dbReference type="PANTHER" id="PTHR30572:SF4">
    <property type="entry name" value="ABC TRANSPORTER PERMEASE YTRF"/>
    <property type="match status" value="1"/>
</dbReference>
<evidence type="ECO:0000256" key="4">
    <source>
        <dbReference type="ARBA" id="ARBA00022989"/>
    </source>
</evidence>
<comment type="similarity">
    <text evidence="6">Belongs to the ABC-4 integral membrane protein family.</text>
</comment>
<comment type="subcellular location">
    <subcellularLocation>
        <location evidence="1">Cell membrane</location>
        <topology evidence="1">Multi-pass membrane protein</topology>
    </subcellularLocation>
</comment>
<evidence type="ECO:0000256" key="1">
    <source>
        <dbReference type="ARBA" id="ARBA00004651"/>
    </source>
</evidence>
<proteinExistence type="inferred from homology"/>
<feature type="transmembrane region" description="Helical" evidence="7">
    <location>
        <begin position="77"/>
        <end position="97"/>
    </location>
</feature>
<dbReference type="GO" id="GO:0005886">
    <property type="term" value="C:plasma membrane"/>
    <property type="evidence" value="ECO:0007669"/>
    <property type="project" value="UniProtKB-SubCell"/>
</dbReference>
<dbReference type="InterPro" id="IPR003838">
    <property type="entry name" value="ABC3_permease_C"/>
</dbReference>
<evidence type="ECO:0000313" key="10">
    <source>
        <dbReference type="Proteomes" id="UP000325212"/>
    </source>
</evidence>
<sequence length="114" mass="12466">MIVVIMYISVVERTKEIGIIKAIGGRRKDIRKIFVLEAFLIGCFSGIIGLVFAYALMTGINIKSIKLFGINLVLIKKSYAAFGLTLSIVISVLAGLLPANKAARLDPVESLRRE</sequence>
<keyword evidence="5 7" id="KW-0472">Membrane</keyword>
<dbReference type="AlphaFoldDB" id="A0AAV3VWT7"/>
<reference evidence="9 10" key="1">
    <citation type="submission" date="2019-06" db="EMBL/GenBank/DDBJ databases">
        <title>Draft genome sequence of Clostridium diolis DSM 15410.</title>
        <authorList>
            <person name="Kobayashi H."/>
            <person name="Tanizawa Y."/>
            <person name="Tohno M."/>
        </authorList>
    </citation>
    <scope>NUCLEOTIDE SEQUENCE [LARGE SCALE GENOMIC DNA]</scope>
    <source>
        <strain evidence="9 10">DSM 15410</strain>
    </source>
</reference>
<evidence type="ECO:0000256" key="7">
    <source>
        <dbReference type="SAM" id="Phobius"/>
    </source>
</evidence>
<protein>
    <recommendedName>
        <fullName evidence="8">ABC3 transporter permease C-terminal domain-containing protein</fullName>
    </recommendedName>
</protein>
<feature type="domain" description="ABC3 transporter permease C-terminal" evidence="8">
    <location>
        <begin position="1"/>
        <end position="107"/>
    </location>
</feature>
<dbReference type="Pfam" id="PF02687">
    <property type="entry name" value="FtsX"/>
    <property type="match status" value="1"/>
</dbReference>
<keyword evidence="10" id="KW-1185">Reference proteome</keyword>
<dbReference type="InterPro" id="IPR050250">
    <property type="entry name" value="Macrolide_Exporter_MacB"/>
</dbReference>
<evidence type="ECO:0000313" key="9">
    <source>
        <dbReference type="EMBL" id="GEA30000.1"/>
    </source>
</evidence>
<dbReference type="GO" id="GO:0022857">
    <property type="term" value="F:transmembrane transporter activity"/>
    <property type="evidence" value="ECO:0007669"/>
    <property type="project" value="TreeGrafter"/>
</dbReference>
<keyword evidence="2" id="KW-1003">Cell membrane</keyword>
<keyword evidence="4 7" id="KW-1133">Transmembrane helix</keyword>
<dbReference type="EMBL" id="BJLA01000002">
    <property type="protein sequence ID" value="GEA30000.1"/>
    <property type="molecule type" value="Genomic_DNA"/>
</dbReference>
<keyword evidence="3 7" id="KW-0812">Transmembrane</keyword>
<evidence type="ECO:0000256" key="2">
    <source>
        <dbReference type="ARBA" id="ARBA00022475"/>
    </source>
</evidence>
<dbReference type="PANTHER" id="PTHR30572">
    <property type="entry name" value="MEMBRANE COMPONENT OF TRANSPORTER-RELATED"/>
    <property type="match status" value="1"/>
</dbReference>
<organism evidence="9 10">
    <name type="scientific">Clostridium diolis</name>
    <dbReference type="NCBI Taxonomy" id="223919"/>
    <lineage>
        <taxon>Bacteria</taxon>
        <taxon>Bacillati</taxon>
        <taxon>Bacillota</taxon>
        <taxon>Clostridia</taxon>
        <taxon>Eubacteriales</taxon>
        <taxon>Clostridiaceae</taxon>
        <taxon>Clostridium</taxon>
    </lineage>
</organism>
<evidence type="ECO:0000256" key="6">
    <source>
        <dbReference type="ARBA" id="ARBA00038076"/>
    </source>
</evidence>
<feature type="transmembrane region" description="Helical" evidence="7">
    <location>
        <begin position="33"/>
        <end position="57"/>
    </location>
</feature>
<dbReference type="Proteomes" id="UP000325212">
    <property type="component" value="Unassembled WGS sequence"/>
</dbReference>
<evidence type="ECO:0000256" key="3">
    <source>
        <dbReference type="ARBA" id="ARBA00022692"/>
    </source>
</evidence>
<gene>
    <name evidence="9" type="ORF">CDIOL_09230</name>
</gene>